<keyword evidence="4" id="KW-1185">Reference proteome</keyword>
<evidence type="ECO:0008006" key="5">
    <source>
        <dbReference type="Google" id="ProtNLM"/>
    </source>
</evidence>
<name>A0ABD2J0K3_HETSC</name>
<feature type="compositionally biased region" description="Basic residues" evidence="1">
    <location>
        <begin position="76"/>
        <end position="89"/>
    </location>
</feature>
<dbReference type="AlphaFoldDB" id="A0ABD2J0K3"/>
<dbReference type="EMBL" id="JBICCN010000254">
    <property type="protein sequence ID" value="KAL3083291.1"/>
    <property type="molecule type" value="Genomic_DNA"/>
</dbReference>
<evidence type="ECO:0000256" key="2">
    <source>
        <dbReference type="SAM" id="SignalP"/>
    </source>
</evidence>
<sequence length="89" mass="9933">MCQNYFCCLFTLFFSLCVLFPLVDSRPQLLNSVSTSGLLIGKGSEVKSASVPLLSEPMIEIHSHSAPVSPSELNFSRRRRKRISNNKSN</sequence>
<dbReference type="Proteomes" id="UP001620645">
    <property type="component" value="Unassembled WGS sequence"/>
</dbReference>
<evidence type="ECO:0000313" key="3">
    <source>
        <dbReference type="EMBL" id="KAL3083291.1"/>
    </source>
</evidence>
<accession>A0ABD2J0K3</accession>
<proteinExistence type="predicted"/>
<feature type="chain" id="PRO_5044841413" description="Secreted protein" evidence="2">
    <location>
        <begin position="26"/>
        <end position="89"/>
    </location>
</feature>
<reference evidence="3 4" key="1">
    <citation type="submission" date="2024-10" db="EMBL/GenBank/DDBJ databases">
        <authorList>
            <person name="Kim D."/>
        </authorList>
    </citation>
    <scope>NUCLEOTIDE SEQUENCE [LARGE SCALE GENOMIC DNA]</scope>
    <source>
        <strain evidence="3">Taebaek</strain>
    </source>
</reference>
<protein>
    <recommendedName>
        <fullName evidence="5">Secreted protein</fullName>
    </recommendedName>
</protein>
<comment type="caution">
    <text evidence="3">The sequence shown here is derived from an EMBL/GenBank/DDBJ whole genome shotgun (WGS) entry which is preliminary data.</text>
</comment>
<evidence type="ECO:0000313" key="4">
    <source>
        <dbReference type="Proteomes" id="UP001620645"/>
    </source>
</evidence>
<gene>
    <name evidence="3" type="ORF">niasHS_011093</name>
</gene>
<organism evidence="3 4">
    <name type="scientific">Heterodera schachtii</name>
    <name type="common">Sugarbeet cyst nematode worm</name>
    <name type="synonym">Tylenchus schachtii</name>
    <dbReference type="NCBI Taxonomy" id="97005"/>
    <lineage>
        <taxon>Eukaryota</taxon>
        <taxon>Metazoa</taxon>
        <taxon>Ecdysozoa</taxon>
        <taxon>Nematoda</taxon>
        <taxon>Chromadorea</taxon>
        <taxon>Rhabditida</taxon>
        <taxon>Tylenchina</taxon>
        <taxon>Tylenchomorpha</taxon>
        <taxon>Tylenchoidea</taxon>
        <taxon>Heteroderidae</taxon>
        <taxon>Heteroderinae</taxon>
        <taxon>Heterodera</taxon>
    </lineage>
</organism>
<evidence type="ECO:0000256" key="1">
    <source>
        <dbReference type="SAM" id="MobiDB-lite"/>
    </source>
</evidence>
<keyword evidence="2" id="KW-0732">Signal</keyword>
<feature type="signal peptide" evidence="2">
    <location>
        <begin position="1"/>
        <end position="25"/>
    </location>
</feature>
<feature type="region of interest" description="Disordered" evidence="1">
    <location>
        <begin position="65"/>
        <end position="89"/>
    </location>
</feature>